<dbReference type="EMBL" id="DSYZ01000128">
    <property type="protein sequence ID" value="HGT83437.1"/>
    <property type="molecule type" value="Genomic_DNA"/>
</dbReference>
<keyword evidence="1" id="KW-0812">Transmembrane</keyword>
<evidence type="ECO:0000259" key="2">
    <source>
        <dbReference type="PROSITE" id="PS50850"/>
    </source>
</evidence>
<feature type="transmembrane region" description="Helical" evidence="1">
    <location>
        <begin position="35"/>
        <end position="53"/>
    </location>
</feature>
<dbReference type="PANTHER" id="PTHR23526:SF2">
    <property type="entry name" value="MAJOR FACILITATOR SUPERFAMILY (MFS) PROFILE DOMAIN-CONTAINING PROTEIN"/>
    <property type="match status" value="1"/>
</dbReference>
<reference evidence="3" key="1">
    <citation type="journal article" date="2020" name="mSystems">
        <title>Genome- and Community-Level Interaction Insights into Carbon Utilization and Element Cycling Functions of Hydrothermarchaeota in Hydrothermal Sediment.</title>
        <authorList>
            <person name="Zhou Z."/>
            <person name="Liu Y."/>
            <person name="Xu W."/>
            <person name="Pan J."/>
            <person name="Luo Z.H."/>
            <person name="Li M."/>
        </authorList>
    </citation>
    <scope>NUCLEOTIDE SEQUENCE [LARGE SCALE GENOMIC DNA]</scope>
    <source>
        <strain evidence="3">SpSt-587</strain>
    </source>
</reference>
<feature type="transmembrane region" description="Helical" evidence="1">
    <location>
        <begin position="6"/>
        <end position="23"/>
    </location>
</feature>
<dbReference type="InterPro" id="IPR052528">
    <property type="entry name" value="Sugar_transport-like"/>
</dbReference>
<name>A0A7J3M396_ARCFL</name>
<gene>
    <name evidence="3" type="ORF">ENT52_06905</name>
</gene>
<dbReference type="Pfam" id="PF07690">
    <property type="entry name" value="MFS_1"/>
    <property type="match status" value="1"/>
</dbReference>
<feature type="transmembrane region" description="Helical" evidence="1">
    <location>
        <begin position="268"/>
        <end position="291"/>
    </location>
</feature>
<sequence length="354" mass="39338">MHASLVNFLTQLSIASSLLFIPLFAKELGASDVEIGLISSAYSFAIFFSSSLFGRISDFFNRKAIISFGLLLSAIFFFTQCLARDAIQLLAVRTLLGFSLGIFPSALISYAYTANKKVGYFSAFGSLGWAVGQLVAGIVVVYCGIFTLGALLTFIAFLIILRERIPYERISKERSSLKIIKDNFSIYFAFFIRHVGASAVWLIFPIYLSNLGISKFWIGVIYFTNSFLQFLMMQKVEVLSSRTLMAIGSIFSGITFYLYSISSQTWQFLVAQIFIALGWSSLYVGALKAVLDENLERSSVAGFLNSTIYLSTIVGSLIGGLIAEELGYIYCLYFGAFLSFLSAFFIEKKRIKQV</sequence>
<feature type="transmembrane region" description="Helical" evidence="1">
    <location>
        <begin position="182"/>
        <end position="204"/>
    </location>
</feature>
<dbReference type="SUPFAM" id="SSF103473">
    <property type="entry name" value="MFS general substrate transporter"/>
    <property type="match status" value="1"/>
</dbReference>
<dbReference type="PANTHER" id="PTHR23526">
    <property type="entry name" value="INTEGRAL MEMBRANE TRANSPORT PROTEIN-RELATED"/>
    <property type="match status" value="1"/>
</dbReference>
<dbReference type="Gene3D" id="1.20.1250.20">
    <property type="entry name" value="MFS general substrate transporter like domains"/>
    <property type="match status" value="2"/>
</dbReference>
<feature type="transmembrane region" description="Helical" evidence="1">
    <location>
        <begin position="303"/>
        <end position="321"/>
    </location>
</feature>
<feature type="domain" description="Major facilitator superfamily (MFS) profile" evidence="2">
    <location>
        <begin position="1"/>
        <end position="354"/>
    </location>
</feature>
<feature type="transmembrane region" description="Helical" evidence="1">
    <location>
        <begin position="327"/>
        <end position="346"/>
    </location>
</feature>
<dbReference type="InterPro" id="IPR036259">
    <property type="entry name" value="MFS_trans_sf"/>
</dbReference>
<dbReference type="PROSITE" id="PS50850">
    <property type="entry name" value="MFS"/>
    <property type="match status" value="1"/>
</dbReference>
<dbReference type="GO" id="GO:0022857">
    <property type="term" value="F:transmembrane transporter activity"/>
    <property type="evidence" value="ECO:0007669"/>
    <property type="project" value="InterPro"/>
</dbReference>
<protein>
    <submittedName>
        <fullName evidence="3">MFS transporter</fullName>
    </submittedName>
</protein>
<accession>A0A7J3M396</accession>
<keyword evidence="1" id="KW-1133">Transmembrane helix</keyword>
<feature type="transmembrane region" description="Helical" evidence="1">
    <location>
        <begin position="134"/>
        <end position="161"/>
    </location>
</feature>
<proteinExistence type="predicted"/>
<feature type="transmembrane region" description="Helical" evidence="1">
    <location>
        <begin position="216"/>
        <end position="232"/>
    </location>
</feature>
<evidence type="ECO:0000256" key="1">
    <source>
        <dbReference type="SAM" id="Phobius"/>
    </source>
</evidence>
<feature type="transmembrane region" description="Helical" evidence="1">
    <location>
        <begin position="95"/>
        <end position="114"/>
    </location>
</feature>
<dbReference type="InterPro" id="IPR020846">
    <property type="entry name" value="MFS_dom"/>
</dbReference>
<comment type="caution">
    <text evidence="3">The sequence shown here is derived from an EMBL/GenBank/DDBJ whole genome shotgun (WGS) entry which is preliminary data.</text>
</comment>
<feature type="transmembrane region" description="Helical" evidence="1">
    <location>
        <begin position="65"/>
        <end position="83"/>
    </location>
</feature>
<keyword evidence="1" id="KW-0472">Membrane</keyword>
<organism evidence="3">
    <name type="scientific">Archaeoglobus fulgidus</name>
    <dbReference type="NCBI Taxonomy" id="2234"/>
    <lineage>
        <taxon>Archaea</taxon>
        <taxon>Methanobacteriati</taxon>
        <taxon>Methanobacteriota</taxon>
        <taxon>Archaeoglobi</taxon>
        <taxon>Archaeoglobales</taxon>
        <taxon>Archaeoglobaceae</taxon>
        <taxon>Archaeoglobus</taxon>
    </lineage>
</organism>
<evidence type="ECO:0000313" key="3">
    <source>
        <dbReference type="EMBL" id="HGT83437.1"/>
    </source>
</evidence>
<dbReference type="InterPro" id="IPR011701">
    <property type="entry name" value="MFS"/>
</dbReference>
<feature type="transmembrane region" description="Helical" evidence="1">
    <location>
        <begin position="244"/>
        <end position="262"/>
    </location>
</feature>
<dbReference type="AlphaFoldDB" id="A0A7J3M396"/>